<dbReference type="RefSeq" id="WP_377470976.1">
    <property type="nucleotide sequence ID" value="NZ_JBHLWN010000060.1"/>
</dbReference>
<dbReference type="Gene3D" id="1.10.510.10">
    <property type="entry name" value="Transferase(Phosphotransferase) domain 1"/>
    <property type="match status" value="1"/>
</dbReference>
<dbReference type="PROSITE" id="PS50011">
    <property type="entry name" value="PROTEIN_KINASE_DOM"/>
    <property type="match status" value="1"/>
</dbReference>
<organism evidence="2 3">
    <name type="scientific">Paenibacillus chartarius</name>
    <dbReference type="NCBI Taxonomy" id="747481"/>
    <lineage>
        <taxon>Bacteria</taxon>
        <taxon>Bacillati</taxon>
        <taxon>Bacillota</taxon>
        <taxon>Bacilli</taxon>
        <taxon>Bacillales</taxon>
        <taxon>Paenibacillaceae</taxon>
        <taxon>Paenibacillus</taxon>
    </lineage>
</organism>
<dbReference type="InterPro" id="IPR027417">
    <property type="entry name" value="P-loop_NTPase"/>
</dbReference>
<gene>
    <name evidence="2" type="ORF">ACFFK0_14535</name>
</gene>
<protein>
    <submittedName>
        <fullName evidence="2">AAA family ATPase</fullName>
    </submittedName>
</protein>
<dbReference type="SMART" id="SM00220">
    <property type="entry name" value="S_TKc"/>
    <property type="match status" value="1"/>
</dbReference>
<dbReference type="PANTHER" id="PTHR43642">
    <property type="entry name" value="HYBRID SIGNAL TRANSDUCTION HISTIDINE KINASE G"/>
    <property type="match status" value="1"/>
</dbReference>
<dbReference type="InterPro" id="IPR041664">
    <property type="entry name" value="AAA_16"/>
</dbReference>
<dbReference type="InterPro" id="IPR053159">
    <property type="entry name" value="Hybrid_Histidine_Kinase"/>
</dbReference>
<evidence type="ECO:0000259" key="1">
    <source>
        <dbReference type="PROSITE" id="PS50011"/>
    </source>
</evidence>
<dbReference type="Pfam" id="PF13191">
    <property type="entry name" value="AAA_16"/>
    <property type="match status" value="1"/>
</dbReference>
<dbReference type="Pfam" id="PF00069">
    <property type="entry name" value="Pkinase"/>
    <property type="match status" value="1"/>
</dbReference>
<dbReference type="InterPro" id="IPR000719">
    <property type="entry name" value="Prot_kinase_dom"/>
</dbReference>
<dbReference type="PANTHER" id="PTHR43642:SF1">
    <property type="entry name" value="HYBRID SIGNAL TRANSDUCTION HISTIDINE KINASE G"/>
    <property type="match status" value="1"/>
</dbReference>
<dbReference type="InterPro" id="IPR008271">
    <property type="entry name" value="Ser/Thr_kinase_AS"/>
</dbReference>
<dbReference type="SUPFAM" id="SSF48452">
    <property type="entry name" value="TPR-like"/>
    <property type="match status" value="1"/>
</dbReference>
<dbReference type="Proteomes" id="UP001589776">
    <property type="component" value="Unassembled WGS sequence"/>
</dbReference>
<dbReference type="Gene3D" id="3.40.50.300">
    <property type="entry name" value="P-loop containing nucleotide triphosphate hydrolases"/>
    <property type="match status" value="1"/>
</dbReference>
<accession>A0ABV6DLY1</accession>
<dbReference type="InterPro" id="IPR011990">
    <property type="entry name" value="TPR-like_helical_dom_sf"/>
</dbReference>
<name>A0ABV6DLY1_9BACL</name>
<dbReference type="SUPFAM" id="SSF56112">
    <property type="entry name" value="Protein kinase-like (PK-like)"/>
    <property type="match status" value="1"/>
</dbReference>
<dbReference type="PROSITE" id="PS00108">
    <property type="entry name" value="PROTEIN_KINASE_ST"/>
    <property type="match status" value="1"/>
</dbReference>
<evidence type="ECO:0000313" key="2">
    <source>
        <dbReference type="EMBL" id="MFC0213658.1"/>
    </source>
</evidence>
<keyword evidence="3" id="KW-1185">Reference proteome</keyword>
<sequence length="1203" mass="135641">MVKGLKYEVKELLCNSGSKLVCLCRDTETGQPFIAKALRADAASYEEIMRFKQEYRILVELSPKVSGVVKPVKLEEQSGYLVMVLENIPGQTLKDWLTESVREQETLLKLALQIVDIVGGIHEQRVIHKDLKPSNMIVNLQTGEIKIIDFDMSVKLAKEKTEFQNSGLLQGTLPYISPEQTGRMNRSIDYRSDYYSLGVMFYEMFTGVRPHGSGSIMDQVYAIIAKRPVPPHELTRGNVPKPLSDVIMKLLEKSPEDRYRSAFGLKADLRRCLQREEEGFVPGREDRLDVFQLSQKLYGREKELRELGEAFESCLRERSQLMLVSGEAGIGKTALVGELHSLVSRSRGFFIQGKFDQYNRHIPYSAMIYAFRTLLSQLKSGEAAQVELLRQSLSERLGENGGLLVGLLPELESLIGTQPPSEPLNPTEETNRFFLSLLQFIEALTYNEKPLVLFLDDMQWADMSSIQLLERLVGSTSLRRLLVVASFRHNELSDGHPLMEAVEQIAKEQEVKRIHLLPLTDEDVGKLLEDTLGAAANSASGRKLCRIVCSTTKGNPFFVGELLKDLHKQGVVYFDPTRGTWVIRQERLGGLTLSNDIVEYLIAQTNRLPEHVRTVLSLSAMIGQQFDWALLSLISGMDTKTLTAALVHAVDEDVIVPLNGNYRVLGTIAEEYGLSLDSLEIPFSFRHDKIQQALYQTIDVETRKRLHLKIGRLMLEQLSLKETEEKLIDIAGHLNKGLDYAAGADELETIVDVNLRAAKRAKDAFGYDTSFQLLEVAIGLLPDGAWSAQYERTFEIFKLYSECAYLTHRLQTAEDACRELIRFARTPMETALVYEMQANHYTYLGMMSESIAAGKLGLKALGLNVPNKVGMGKVLRELIRVKLALRGKTAEQLLAGPTISDRQVRLMMKLLVSFIPPAFISGETNLFGWVVLRKTYLSATYGNAPESAGAYVGFAILLSGLGDLKGAKRYGDLAVQLNEKFNDIQWRSLVSVLYTLFSYSWSAPWDTLEAKYKKAIESSLKSGDLLYLAHACYYMNLWNPSMEIERYLQDSVRTIAMIQNTKYKEALATARLARQKFLSLAGELSDPLSFDDASFSEADYLRQLTEAKYYSGIAIYYVSKVQILYTFGKYREALAYLEEADKHIGTLAGSAFMEEFSLYSFLSLAACYPGMKWSEKPGARLRMRKELGRMKKWAAHFPDNFLL</sequence>
<comment type="caution">
    <text evidence="2">The sequence shown here is derived from an EMBL/GenBank/DDBJ whole genome shotgun (WGS) entry which is preliminary data.</text>
</comment>
<feature type="domain" description="Protein kinase" evidence="1">
    <location>
        <begin position="7"/>
        <end position="281"/>
    </location>
</feature>
<reference evidence="2 3" key="1">
    <citation type="submission" date="2024-09" db="EMBL/GenBank/DDBJ databases">
        <authorList>
            <person name="Sun Q."/>
            <person name="Mori K."/>
        </authorList>
    </citation>
    <scope>NUCLEOTIDE SEQUENCE [LARGE SCALE GENOMIC DNA]</scope>
    <source>
        <strain evidence="2 3">CCM 7759</strain>
    </source>
</reference>
<dbReference type="CDD" id="cd14014">
    <property type="entry name" value="STKc_PknB_like"/>
    <property type="match status" value="1"/>
</dbReference>
<dbReference type="Gene3D" id="1.25.40.10">
    <property type="entry name" value="Tetratricopeptide repeat domain"/>
    <property type="match status" value="1"/>
</dbReference>
<proteinExistence type="predicted"/>
<dbReference type="Gene3D" id="3.30.200.20">
    <property type="entry name" value="Phosphorylase Kinase, domain 1"/>
    <property type="match status" value="1"/>
</dbReference>
<dbReference type="SUPFAM" id="SSF52540">
    <property type="entry name" value="P-loop containing nucleoside triphosphate hydrolases"/>
    <property type="match status" value="1"/>
</dbReference>
<dbReference type="InterPro" id="IPR011009">
    <property type="entry name" value="Kinase-like_dom_sf"/>
</dbReference>
<evidence type="ECO:0000313" key="3">
    <source>
        <dbReference type="Proteomes" id="UP001589776"/>
    </source>
</evidence>
<dbReference type="EMBL" id="JBHLWN010000060">
    <property type="protein sequence ID" value="MFC0213658.1"/>
    <property type="molecule type" value="Genomic_DNA"/>
</dbReference>